<keyword evidence="16" id="KW-0325">Glycoprotein</keyword>
<keyword evidence="5" id="KW-1070">Brassinosteroid signaling pathway</keyword>
<keyword evidence="25" id="KW-1185">Reference proteome</keyword>
<keyword evidence="11" id="KW-0418">Kinase</keyword>
<evidence type="ECO:0000256" key="20">
    <source>
        <dbReference type="RuleBase" id="RU000304"/>
    </source>
</evidence>
<evidence type="ECO:0000256" key="10">
    <source>
        <dbReference type="ARBA" id="ARBA00022741"/>
    </source>
</evidence>
<dbReference type="PANTHER" id="PTHR48006:SF95">
    <property type="entry name" value="LEUCINE-RICH REPEAT RECEPTOR PROTEIN KINASE MSP1"/>
    <property type="match status" value="1"/>
</dbReference>
<evidence type="ECO:0000256" key="5">
    <source>
        <dbReference type="ARBA" id="ARBA00022626"/>
    </source>
</evidence>
<evidence type="ECO:0000256" key="6">
    <source>
        <dbReference type="ARBA" id="ARBA00022679"/>
    </source>
</evidence>
<dbReference type="EMBL" id="CACRZD030000005">
    <property type="protein sequence ID" value="CAA6659895.1"/>
    <property type="molecule type" value="Genomic_DNA"/>
</dbReference>
<keyword evidence="10 19" id="KW-0547">Nucleotide-binding</keyword>
<evidence type="ECO:0000256" key="17">
    <source>
        <dbReference type="ARBA" id="ARBA00047899"/>
    </source>
</evidence>
<evidence type="ECO:0000256" key="8">
    <source>
        <dbReference type="ARBA" id="ARBA00022729"/>
    </source>
</evidence>
<feature type="region of interest" description="Disordered" evidence="21">
    <location>
        <begin position="66"/>
        <end position="90"/>
    </location>
</feature>
<dbReference type="Proteomes" id="UP001189122">
    <property type="component" value="Unassembled WGS sequence"/>
</dbReference>
<comment type="subcellular location">
    <subcellularLocation>
        <location evidence="1">Membrane</location>
        <topology evidence="1">Single-pass type I membrane protein</topology>
    </subcellularLocation>
</comment>
<proteinExistence type="inferred from homology"/>
<accession>A0A7I8IQS8</accession>
<evidence type="ECO:0000256" key="11">
    <source>
        <dbReference type="ARBA" id="ARBA00022777"/>
    </source>
</evidence>
<protein>
    <recommendedName>
        <fullName evidence="2">non-specific serine/threonine protein kinase</fullName>
        <ecNumber evidence="2">2.7.11.1</ecNumber>
    </recommendedName>
</protein>
<evidence type="ECO:0000256" key="21">
    <source>
        <dbReference type="SAM" id="MobiDB-lite"/>
    </source>
</evidence>
<keyword evidence="14 22" id="KW-0472">Membrane</keyword>
<keyword evidence="6" id="KW-0808">Transferase</keyword>
<feature type="transmembrane region" description="Helical" evidence="22">
    <location>
        <begin position="38"/>
        <end position="58"/>
    </location>
</feature>
<dbReference type="InterPro" id="IPR051824">
    <property type="entry name" value="LRR_Rcpt-Like_S/T_Kinase"/>
</dbReference>
<keyword evidence="9" id="KW-0677">Repeat</keyword>
<dbReference type="PROSITE" id="PS00107">
    <property type="entry name" value="PROTEIN_KINASE_ATP"/>
    <property type="match status" value="1"/>
</dbReference>
<dbReference type="GO" id="GO:0005524">
    <property type="term" value="F:ATP binding"/>
    <property type="evidence" value="ECO:0007669"/>
    <property type="project" value="UniProtKB-UniRule"/>
</dbReference>
<keyword evidence="15" id="KW-0675">Receptor</keyword>
<dbReference type="InterPro" id="IPR001245">
    <property type="entry name" value="Ser-Thr/Tyr_kinase_cat_dom"/>
</dbReference>
<keyword evidence="7 22" id="KW-0812">Transmembrane</keyword>
<evidence type="ECO:0000256" key="13">
    <source>
        <dbReference type="ARBA" id="ARBA00022989"/>
    </source>
</evidence>
<evidence type="ECO:0000259" key="23">
    <source>
        <dbReference type="PROSITE" id="PS50011"/>
    </source>
</evidence>
<evidence type="ECO:0000256" key="14">
    <source>
        <dbReference type="ARBA" id="ARBA00023136"/>
    </source>
</evidence>
<dbReference type="PANTHER" id="PTHR48006">
    <property type="entry name" value="LEUCINE-RICH REPEAT-CONTAINING PROTEIN DDB_G0281931-RELATED"/>
    <property type="match status" value="1"/>
</dbReference>
<comment type="similarity">
    <text evidence="20">Belongs to the protein kinase superfamily.</text>
</comment>
<dbReference type="Gene3D" id="3.30.200.20">
    <property type="entry name" value="Phosphorylase Kinase, domain 1"/>
    <property type="match status" value="1"/>
</dbReference>
<feature type="domain" description="Protein kinase" evidence="23">
    <location>
        <begin position="126"/>
        <end position="395"/>
    </location>
</feature>
<evidence type="ECO:0000256" key="9">
    <source>
        <dbReference type="ARBA" id="ARBA00022737"/>
    </source>
</evidence>
<evidence type="ECO:0000313" key="24">
    <source>
        <dbReference type="EMBL" id="CAA2620146.1"/>
    </source>
</evidence>
<dbReference type="EMBL" id="LR743592">
    <property type="protein sequence ID" value="CAA2620146.1"/>
    <property type="molecule type" value="Genomic_DNA"/>
</dbReference>
<keyword evidence="8" id="KW-0732">Signal</keyword>
<evidence type="ECO:0000313" key="25">
    <source>
        <dbReference type="Proteomes" id="UP001189122"/>
    </source>
</evidence>
<dbReference type="SMART" id="SM00220">
    <property type="entry name" value="S_TKc"/>
    <property type="match status" value="1"/>
</dbReference>
<dbReference type="EC" id="2.7.11.1" evidence="2"/>
<gene>
    <name evidence="24" type="ORF">SI7747_05006315</name>
</gene>
<evidence type="ECO:0000256" key="15">
    <source>
        <dbReference type="ARBA" id="ARBA00023170"/>
    </source>
</evidence>
<dbReference type="Gene3D" id="1.10.510.10">
    <property type="entry name" value="Transferase(Phosphotransferase) domain 1"/>
    <property type="match status" value="1"/>
</dbReference>
<keyword evidence="3 20" id="KW-0723">Serine/threonine-protein kinase</keyword>
<keyword evidence="4" id="KW-0433">Leucine-rich repeat</keyword>
<keyword evidence="12 19" id="KW-0067">ATP-binding</keyword>
<evidence type="ECO:0000256" key="7">
    <source>
        <dbReference type="ARBA" id="ARBA00022692"/>
    </source>
</evidence>
<dbReference type="GO" id="GO:0016020">
    <property type="term" value="C:membrane"/>
    <property type="evidence" value="ECO:0007669"/>
    <property type="project" value="UniProtKB-SubCell"/>
</dbReference>
<dbReference type="InterPro" id="IPR008271">
    <property type="entry name" value="Ser/Thr_kinase_AS"/>
</dbReference>
<dbReference type="AlphaFoldDB" id="A0A7I8IQS8"/>
<dbReference type="SUPFAM" id="SSF56112">
    <property type="entry name" value="Protein kinase-like (PK-like)"/>
    <property type="match status" value="1"/>
</dbReference>
<dbReference type="Pfam" id="PF07714">
    <property type="entry name" value="PK_Tyr_Ser-Thr"/>
    <property type="match status" value="1"/>
</dbReference>
<organism evidence="24">
    <name type="scientific">Spirodela intermedia</name>
    <name type="common">Intermediate duckweed</name>
    <dbReference type="NCBI Taxonomy" id="51605"/>
    <lineage>
        <taxon>Eukaryota</taxon>
        <taxon>Viridiplantae</taxon>
        <taxon>Streptophyta</taxon>
        <taxon>Embryophyta</taxon>
        <taxon>Tracheophyta</taxon>
        <taxon>Spermatophyta</taxon>
        <taxon>Magnoliopsida</taxon>
        <taxon>Liliopsida</taxon>
        <taxon>Araceae</taxon>
        <taxon>Lemnoideae</taxon>
        <taxon>Spirodela</taxon>
    </lineage>
</organism>
<feature type="binding site" evidence="19">
    <location>
        <position position="154"/>
    </location>
    <ligand>
        <name>ATP</name>
        <dbReference type="ChEBI" id="CHEBI:30616"/>
    </ligand>
</feature>
<dbReference type="PROSITE" id="PS00108">
    <property type="entry name" value="PROTEIN_KINASE_ST"/>
    <property type="match status" value="1"/>
</dbReference>
<evidence type="ECO:0000256" key="4">
    <source>
        <dbReference type="ARBA" id="ARBA00022614"/>
    </source>
</evidence>
<evidence type="ECO:0000256" key="12">
    <source>
        <dbReference type="ARBA" id="ARBA00022840"/>
    </source>
</evidence>
<sequence length="425" mass="46493">MPENCAADRLCPSNLSADLLLLPVVAYPGSARALNHSSIFGISLGGAVVFLALLLALLRWKTRGQKPPSELLSATSASKSSTVEPASTEELLGKKTKEPLSINIATFEHPLLRLTLADILKATENFSKAHVIGDGGFGTVYRAVLSGGGKVAVKRLTGGGGHLQGDREFLAEMETIGKVNHRHLVPLLGYCVFNDERFLIYEYMEKGSLDLWLRNRADAAEALRWPVRLRICLGAARGLAFLHHGFVPHIIHRDMKSSNILLDRDFQPRVSDFGLARIISACETHVSTDLAGTFGYIPPEYGQTMKATAKGDVYSFGVVALELLTGRPRRGRRRAREGETWKLGGVFDACLPAAGAPREQMRRVLAVAVACTADEPWKRPTMLEVVRLLKEIDLLVADPPPPSPEPVHAAHDVNKNFYQADVLLW</sequence>
<evidence type="ECO:0000256" key="1">
    <source>
        <dbReference type="ARBA" id="ARBA00004479"/>
    </source>
</evidence>
<dbReference type="PROSITE" id="PS50011">
    <property type="entry name" value="PROTEIN_KINASE_DOM"/>
    <property type="match status" value="1"/>
</dbReference>
<evidence type="ECO:0000256" key="18">
    <source>
        <dbReference type="ARBA" id="ARBA00048679"/>
    </source>
</evidence>
<evidence type="ECO:0000256" key="22">
    <source>
        <dbReference type="SAM" id="Phobius"/>
    </source>
</evidence>
<name>A0A7I8IQS8_SPIIN</name>
<dbReference type="GO" id="GO:0009742">
    <property type="term" value="P:brassinosteroid mediated signaling pathway"/>
    <property type="evidence" value="ECO:0007669"/>
    <property type="project" value="UniProtKB-KW"/>
</dbReference>
<evidence type="ECO:0000256" key="16">
    <source>
        <dbReference type="ARBA" id="ARBA00023180"/>
    </source>
</evidence>
<keyword evidence="13 22" id="KW-1133">Transmembrane helix</keyword>
<evidence type="ECO:0000256" key="2">
    <source>
        <dbReference type="ARBA" id="ARBA00012513"/>
    </source>
</evidence>
<dbReference type="InterPro" id="IPR017441">
    <property type="entry name" value="Protein_kinase_ATP_BS"/>
</dbReference>
<dbReference type="InterPro" id="IPR000719">
    <property type="entry name" value="Prot_kinase_dom"/>
</dbReference>
<dbReference type="InterPro" id="IPR011009">
    <property type="entry name" value="Kinase-like_dom_sf"/>
</dbReference>
<evidence type="ECO:0000256" key="3">
    <source>
        <dbReference type="ARBA" id="ARBA00022527"/>
    </source>
</evidence>
<feature type="compositionally biased region" description="Low complexity" evidence="21">
    <location>
        <begin position="69"/>
        <end position="82"/>
    </location>
</feature>
<comment type="catalytic activity">
    <reaction evidence="17">
        <text>L-threonyl-[protein] + ATP = O-phospho-L-threonyl-[protein] + ADP + H(+)</text>
        <dbReference type="Rhea" id="RHEA:46608"/>
        <dbReference type="Rhea" id="RHEA-COMP:11060"/>
        <dbReference type="Rhea" id="RHEA-COMP:11605"/>
        <dbReference type="ChEBI" id="CHEBI:15378"/>
        <dbReference type="ChEBI" id="CHEBI:30013"/>
        <dbReference type="ChEBI" id="CHEBI:30616"/>
        <dbReference type="ChEBI" id="CHEBI:61977"/>
        <dbReference type="ChEBI" id="CHEBI:456216"/>
        <dbReference type="EC" id="2.7.11.1"/>
    </reaction>
</comment>
<comment type="catalytic activity">
    <reaction evidence="18">
        <text>L-seryl-[protein] + ATP = O-phospho-L-seryl-[protein] + ADP + H(+)</text>
        <dbReference type="Rhea" id="RHEA:17989"/>
        <dbReference type="Rhea" id="RHEA-COMP:9863"/>
        <dbReference type="Rhea" id="RHEA-COMP:11604"/>
        <dbReference type="ChEBI" id="CHEBI:15378"/>
        <dbReference type="ChEBI" id="CHEBI:29999"/>
        <dbReference type="ChEBI" id="CHEBI:30616"/>
        <dbReference type="ChEBI" id="CHEBI:83421"/>
        <dbReference type="ChEBI" id="CHEBI:456216"/>
        <dbReference type="EC" id="2.7.11.1"/>
    </reaction>
</comment>
<reference evidence="24 25" key="1">
    <citation type="submission" date="2019-12" db="EMBL/GenBank/DDBJ databases">
        <authorList>
            <person name="Scholz U."/>
            <person name="Mascher M."/>
            <person name="Fiebig A."/>
        </authorList>
    </citation>
    <scope>NUCLEOTIDE SEQUENCE</scope>
</reference>
<evidence type="ECO:0000256" key="19">
    <source>
        <dbReference type="PROSITE-ProRule" id="PRU10141"/>
    </source>
</evidence>
<dbReference type="GO" id="GO:0004674">
    <property type="term" value="F:protein serine/threonine kinase activity"/>
    <property type="evidence" value="ECO:0007669"/>
    <property type="project" value="UniProtKB-KW"/>
</dbReference>
<dbReference type="FunFam" id="1.10.510.10:FF:000309">
    <property type="entry name" value="Leucine-rich repeat receptor-like protein kinase"/>
    <property type="match status" value="1"/>
</dbReference>
<dbReference type="FunFam" id="3.30.200.20:FF:000150">
    <property type="entry name" value="serine/threonine-protein kinase BRI1-like 2"/>
    <property type="match status" value="1"/>
</dbReference>
<dbReference type="CDD" id="cd14066">
    <property type="entry name" value="STKc_IRAK"/>
    <property type="match status" value="1"/>
</dbReference>